<reference evidence="7 8" key="1">
    <citation type="submission" date="2020-02" db="EMBL/GenBank/DDBJ databases">
        <title>Genome sequences of Thiorhodococcus mannitoliphagus and Thiorhodococcus minor, purple sulfur photosynthetic bacteria in the gammaproteobacterial family, Chromatiaceae.</title>
        <authorList>
            <person name="Aviles F.A."/>
            <person name="Meyer T.E."/>
            <person name="Kyndt J.A."/>
        </authorList>
    </citation>
    <scope>NUCLEOTIDE SEQUENCE [LARGE SCALE GENOMIC DNA]</scope>
    <source>
        <strain evidence="7 8">DSM 11518</strain>
    </source>
</reference>
<feature type="domain" description="Multidrug resistance protein MdtA-like barrel-sandwich hybrid" evidence="6">
    <location>
        <begin position="66"/>
        <end position="177"/>
    </location>
</feature>
<protein>
    <submittedName>
        <fullName evidence="7">HlyD family secretion protein</fullName>
    </submittedName>
</protein>
<dbReference type="InterPro" id="IPR050393">
    <property type="entry name" value="MFP_Efflux_Pump"/>
</dbReference>
<dbReference type="PANTHER" id="PTHR30367:SF12">
    <property type="entry name" value="P-HYDROXYBENZOIC ACID EFFLUX PUMP SUBUNIT AAEA"/>
    <property type="match status" value="1"/>
</dbReference>
<keyword evidence="4" id="KW-0812">Transmembrane</keyword>
<evidence type="ECO:0000256" key="3">
    <source>
        <dbReference type="SAM" id="Coils"/>
    </source>
</evidence>
<evidence type="ECO:0000313" key="7">
    <source>
        <dbReference type="EMBL" id="NEV64586.1"/>
    </source>
</evidence>
<dbReference type="InterPro" id="IPR058624">
    <property type="entry name" value="MdtA-like_HH"/>
</dbReference>
<keyword evidence="3" id="KW-0175">Coiled coil</keyword>
<dbReference type="EMBL" id="JAAIJQ010000099">
    <property type="protein sequence ID" value="NEV64586.1"/>
    <property type="molecule type" value="Genomic_DNA"/>
</dbReference>
<dbReference type="RefSeq" id="WP_164455469.1">
    <property type="nucleotide sequence ID" value="NZ_JAAIJQ010000099.1"/>
</dbReference>
<dbReference type="SUPFAM" id="SSF111369">
    <property type="entry name" value="HlyD-like secretion proteins"/>
    <property type="match status" value="1"/>
</dbReference>
<sequence length="317" mass="35421">MDLLLILTYTAICVAVFKIFRIPLNKWSVPTAVLGGILIIGILLLLMNYNHPYSEVVRQYYVTTPIIPEVRGRVIEVPVQPNQPVKEGDVLYRIDAAPFEDKLRGIEGEIAAARKDLERSRELFAKQAISERALDQSRASVDDLQAKLDDARFDLEQTVVKAPSEGIVTQLALRPGMMAVPLPLSPAMTFIHKQEGAFIGWFRQNSLLRLESSSEAEVTLDSIPGVIFAAEVAEILPVIGEGQVSPGAQLMRFGQQRVPGRVAVKLQIRDPRFEEFRLPGGVFGQAAIYSDHFHHVAVMRKVLLRMAAWMNYVFPLH</sequence>
<proteinExistence type="inferred from homology"/>
<comment type="subcellular location">
    <subcellularLocation>
        <location evidence="1">Membrane</location>
        <topology evidence="1">Single-pass membrane protein</topology>
    </subcellularLocation>
</comment>
<evidence type="ECO:0000313" key="8">
    <source>
        <dbReference type="Proteomes" id="UP000483379"/>
    </source>
</evidence>
<comment type="similarity">
    <text evidence="2">Belongs to the membrane fusion protein (MFP) (TC 8.A.1) family.</text>
</comment>
<dbReference type="InterPro" id="IPR058625">
    <property type="entry name" value="MdtA-like_BSH"/>
</dbReference>
<feature type="coiled-coil region" evidence="3">
    <location>
        <begin position="103"/>
        <end position="154"/>
    </location>
</feature>
<feature type="transmembrane region" description="Helical" evidence="4">
    <location>
        <begin position="27"/>
        <end position="49"/>
    </location>
</feature>
<keyword evidence="8" id="KW-1185">Reference proteome</keyword>
<dbReference type="Gene3D" id="2.40.30.170">
    <property type="match status" value="1"/>
</dbReference>
<keyword evidence="4" id="KW-0472">Membrane</keyword>
<dbReference type="Proteomes" id="UP000483379">
    <property type="component" value="Unassembled WGS sequence"/>
</dbReference>
<name>A0A6M0K482_9GAMM</name>
<dbReference type="Pfam" id="PF25917">
    <property type="entry name" value="BSH_RND"/>
    <property type="match status" value="1"/>
</dbReference>
<dbReference type="AlphaFoldDB" id="A0A6M0K482"/>
<organism evidence="7 8">
    <name type="scientific">Thiorhodococcus minor</name>
    <dbReference type="NCBI Taxonomy" id="57489"/>
    <lineage>
        <taxon>Bacteria</taxon>
        <taxon>Pseudomonadati</taxon>
        <taxon>Pseudomonadota</taxon>
        <taxon>Gammaproteobacteria</taxon>
        <taxon>Chromatiales</taxon>
        <taxon>Chromatiaceae</taxon>
        <taxon>Thiorhodococcus</taxon>
    </lineage>
</organism>
<dbReference type="PANTHER" id="PTHR30367">
    <property type="entry name" value="P-HYDROXYBENZOIC ACID EFFLUX PUMP SUBUNIT AAEA-RELATED"/>
    <property type="match status" value="1"/>
</dbReference>
<dbReference type="Gene3D" id="1.10.287.470">
    <property type="entry name" value="Helix hairpin bin"/>
    <property type="match status" value="1"/>
</dbReference>
<gene>
    <name evidence="7" type="ORF">G3446_22410</name>
</gene>
<accession>A0A6M0K482</accession>
<evidence type="ECO:0000256" key="4">
    <source>
        <dbReference type="SAM" id="Phobius"/>
    </source>
</evidence>
<evidence type="ECO:0000256" key="2">
    <source>
        <dbReference type="ARBA" id="ARBA00009477"/>
    </source>
</evidence>
<dbReference type="Pfam" id="PF25876">
    <property type="entry name" value="HH_MFP_RND"/>
    <property type="match status" value="1"/>
</dbReference>
<evidence type="ECO:0000259" key="5">
    <source>
        <dbReference type="Pfam" id="PF25876"/>
    </source>
</evidence>
<comment type="caution">
    <text evidence="7">The sequence shown here is derived from an EMBL/GenBank/DDBJ whole genome shotgun (WGS) entry which is preliminary data.</text>
</comment>
<keyword evidence="4" id="KW-1133">Transmembrane helix</keyword>
<feature type="domain" description="Multidrug resistance protein MdtA-like alpha-helical hairpin" evidence="5">
    <location>
        <begin position="108"/>
        <end position="152"/>
    </location>
</feature>
<evidence type="ECO:0000256" key="1">
    <source>
        <dbReference type="ARBA" id="ARBA00004167"/>
    </source>
</evidence>
<evidence type="ECO:0000259" key="6">
    <source>
        <dbReference type="Pfam" id="PF25917"/>
    </source>
</evidence>
<dbReference type="Gene3D" id="2.40.50.100">
    <property type="match status" value="1"/>
</dbReference>